<proteinExistence type="predicted"/>
<dbReference type="EMBL" id="CP020569">
    <property type="protein sequence ID" value="ARF53095.1"/>
    <property type="molecule type" value="Genomic_DNA"/>
</dbReference>
<gene>
    <name evidence="1" type="ORF">B1H19_01870</name>
</gene>
<reference evidence="1 2" key="1">
    <citation type="submission" date="2017-04" db="EMBL/GenBank/DDBJ databases">
        <title>Complete Genome Sequence of Streptomyces gilvosporeus F607, a Capable Producer of Natamycin.</title>
        <authorList>
            <person name="Zong G."/>
            <person name="Zhong C."/>
            <person name="Fu J."/>
            <person name="Qin R."/>
            <person name="Cao G."/>
        </authorList>
    </citation>
    <scope>NUCLEOTIDE SEQUENCE [LARGE SCALE GENOMIC DNA]</scope>
    <source>
        <strain evidence="1 2">F607</strain>
    </source>
</reference>
<sequence length="120" mass="13024">MCFRGGTPNRHYVCLPCRSSFKRRGTWASRCPRCGGELIDAGQDLAVPKRRDTAGWRTLTALLNAGVTFHSGCCDGPGWRPRTPREVRERLAAAAGTGVPLSVALTTVDTDELRSGHTAR</sequence>
<accession>A0A1V0TJI8</accession>
<evidence type="ECO:0000313" key="1">
    <source>
        <dbReference type="EMBL" id="ARF53095.1"/>
    </source>
</evidence>
<evidence type="ECO:0000313" key="2">
    <source>
        <dbReference type="Proteomes" id="UP000192726"/>
    </source>
</evidence>
<name>A0A1V0TJI8_9ACTN</name>
<dbReference type="KEGG" id="sgv:B1H19_01870"/>
<dbReference type="AlphaFoldDB" id="A0A1V0TJI8"/>
<evidence type="ECO:0008006" key="3">
    <source>
        <dbReference type="Google" id="ProtNLM"/>
    </source>
</evidence>
<keyword evidence="2" id="KW-1185">Reference proteome</keyword>
<organism evidence="1 2">
    <name type="scientific">Streptomyces gilvosporeus</name>
    <dbReference type="NCBI Taxonomy" id="553510"/>
    <lineage>
        <taxon>Bacteria</taxon>
        <taxon>Bacillati</taxon>
        <taxon>Actinomycetota</taxon>
        <taxon>Actinomycetes</taxon>
        <taxon>Kitasatosporales</taxon>
        <taxon>Streptomycetaceae</taxon>
        <taxon>Streptomyces</taxon>
    </lineage>
</organism>
<dbReference type="Proteomes" id="UP000192726">
    <property type="component" value="Chromosome"/>
</dbReference>
<protein>
    <recommendedName>
        <fullName evidence="3">Deoxyxylulose-5-phosphate synthase</fullName>
    </recommendedName>
</protein>